<dbReference type="InterPro" id="IPR002200">
    <property type="entry name" value="Elicitin"/>
</dbReference>
<comment type="caution">
    <text evidence="2">The sequence shown here is derived from an EMBL/GenBank/DDBJ whole genome shotgun (WGS) entry which is preliminary data.</text>
</comment>
<feature type="signal peptide" evidence="1">
    <location>
        <begin position="1"/>
        <end position="21"/>
    </location>
</feature>
<evidence type="ECO:0000313" key="3">
    <source>
        <dbReference type="Proteomes" id="UP001632037"/>
    </source>
</evidence>
<evidence type="ECO:0000256" key="1">
    <source>
        <dbReference type="SAM" id="SignalP"/>
    </source>
</evidence>
<sequence length="194" mass="20885">MKLLSIVVQVAVLMNLSVVSSWSLNSSRSSNASDWTPSAQNCSVQEVTMMRKLFIGVAAHTGCANESTVDKYEIHVESDCSSLCIPALQNLEDSLPDCNYFLEDYENSNKKWDALSSLAHCEQGDSSDPVSIHFHSNSTIVIRTPSSASGSAVMDEISASSNSGSQFVGSSSASRSQMTWIGLVIVALGFIMQF</sequence>
<name>A0ABD3ESC5_9STRA</name>
<dbReference type="SMART" id="SM01187">
    <property type="entry name" value="Elicitin"/>
    <property type="match status" value="1"/>
</dbReference>
<protein>
    <recommendedName>
        <fullName evidence="4">Elicitin</fullName>
    </recommendedName>
</protein>
<dbReference type="Proteomes" id="UP001632037">
    <property type="component" value="Unassembled WGS sequence"/>
</dbReference>
<evidence type="ECO:0000313" key="2">
    <source>
        <dbReference type="EMBL" id="KAL3657222.1"/>
    </source>
</evidence>
<keyword evidence="1" id="KW-0732">Signal</keyword>
<feature type="chain" id="PRO_5044837936" description="Elicitin" evidence="1">
    <location>
        <begin position="22"/>
        <end position="194"/>
    </location>
</feature>
<keyword evidence="3" id="KW-1185">Reference proteome</keyword>
<gene>
    <name evidence="2" type="ORF">V7S43_017882</name>
</gene>
<evidence type="ECO:0008006" key="4">
    <source>
        <dbReference type="Google" id="ProtNLM"/>
    </source>
</evidence>
<accession>A0ABD3ESC5</accession>
<reference evidence="2 3" key="1">
    <citation type="submission" date="2024-09" db="EMBL/GenBank/DDBJ databases">
        <title>Genome sequencing and assembly of Phytophthora oleae, isolate VK10A, causative agent of rot of olive drupes.</title>
        <authorList>
            <person name="Conti Taguali S."/>
            <person name="Riolo M."/>
            <person name="La Spada F."/>
            <person name="Cacciola S.O."/>
            <person name="Dionisio G."/>
        </authorList>
    </citation>
    <scope>NUCLEOTIDE SEQUENCE [LARGE SCALE GENOMIC DNA]</scope>
    <source>
        <strain evidence="2 3">VK10A</strain>
    </source>
</reference>
<proteinExistence type="predicted"/>
<organism evidence="2 3">
    <name type="scientific">Phytophthora oleae</name>
    <dbReference type="NCBI Taxonomy" id="2107226"/>
    <lineage>
        <taxon>Eukaryota</taxon>
        <taxon>Sar</taxon>
        <taxon>Stramenopiles</taxon>
        <taxon>Oomycota</taxon>
        <taxon>Peronosporomycetes</taxon>
        <taxon>Peronosporales</taxon>
        <taxon>Peronosporaceae</taxon>
        <taxon>Phytophthora</taxon>
    </lineage>
</organism>
<dbReference type="AlphaFoldDB" id="A0ABD3ESC5"/>
<dbReference type="EMBL" id="JBIMZQ010000067">
    <property type="protein sequence ID" value="KAL3657222.1"/>
    <property type="molecule type" value="Genomic_DNA"/>
</dbReference>